<feature type="compositionally biased region" description="Gly residues" evidence="1">
    <location>
        <begin position="783"/>
        <end position="801"/>
    </location>
</feature>
<feature type="chain" id="PRO_5026250615" evidence="2">
    <location>
        <begin position="26"/>
        <end position="801"/>
    </location>
</feature>
<dbReference type="RefSeq" id="WP_038803448.1">
    <property type="nucleotide sequence ID" value="NZ_CP049140.1"/>
</dbReference>
<sequence>MAPRPILSALALVAGLSLHPAAAVAAQGQPQAGAPASPAMAEELKWPRDFALGDQHVQIFQPQIEDWDGTRMGGRAAIAIGAANAAPTYGVAQFSAAAAIDKASGLVQLTDLRIEKVEVPTAPDSADKVRDALVARLPKEGLTVSLDQLQASYAVNQQLDKLRHVEVKNDAPQIIFASTPTVLVIIDGQPKWQALTGSDFERVINSRVLLLRDAQGNNYLNAAGNWYTAQALDGTWLVLSQPPKVLLSAQQAAEKAGPVDALLPKNGKKPGKAPAVRVATQPTELIVSDGTAQMAPVDGVSLLSLNNADHAVFVDPTHNTWYVLVSGRWFSGPGEKGPWTYVPGKDLPADFAKISAKDPKANVLVSVPGTPQAKEAAIAASIPQTASVSRSKATLKVTYDGAPNFQSITGTSLNYAVNTPTPVIEVAANQFFAVSNGVWFTAPSPSGPWQVATEVPAAIYGIPPSSPVYYVTYVHIYSVTPQTVVVGYTPGYLGVVVNSDGTVVYGTGYAYPAYVSSTVYYGYPPTYGYGAGFAVGALTGFAFGYAAGAWWGTPEPYWGPYWGPYPQGGWSYTNINQANFYGRWGQGTVTHAYGYNAWTGTQWQGSSAAGYNPRTGTRFAGSQGAAFNPYTDQGAAGRRGAYSNASTGISAAGRSGVAYDADSGDFKAGQQGVKHNAQTGRTTIAERGVSGDVDDGRGSYDHDNRGVTYNRRTGNAVAWKNGDVYAGHDGNVYQHTDNGWQQHTSNGWQPVQPNQANMRGQLEQQYQSRQVGQQRFNQTQRQWGGGGHFGRGHIGGGGFRR</sequence>
<evidence type="ECO:0000256" key="1">
    <source>
        <dbReference type="SAM" id="MobiDB-lite"/>
    </source>
</evidence>
<feature type="region of interest" description="Disordered" evidence="1">
    <location>
        <begin position="780"/>
        <end position="801"/>
    </location>
</feature>
<evidence type="ECO:0000313" key="3">
    <source>
        <dbReference type="EMBL" id="QIE90699.1"/>
    </source>
</evidence>
<dbReference type="EMBL" id="CP049140">
    <property type="protein sequence ID" value="QIE90699.1"/>
    <property type="molecule type" value="Genomic_DNA"/>
</dbReference>
<gene>
    <name evidence="3" type="ORF">G5B91_32365</name>
</gene>
<accession>A0A6G6J5U5</accession>
<evidence type="ECO:0000256" key="2">
    <source>
        <dbReference type="SAM" id="SignalP"/>
    </source>
</evidence>
<proteinExistence type="predicted"/>
<feature type="signal peptide" evidence="2">
    <location>
        <begin position="1"/>
        <end position="25"/>
    </location>
</feature>
<keyword evidence="2" id="KW-0732">Signal</keyword>
<dbReference type="Proteomes" id="UP000501063">
    <property type="component" value="Chromosome"/>
</dbReference>
<name>A0A6G6J5U5_PSENT</name>
<dbReference type="KEGG" id="pnt:G5B91_32365"/>
<organism evidence="3 4">
    <name type="scientific">Pseudomonas nitroreducens</name>
    <dbReference type="NCBI Taxonomy" id="46680"/>
    <lineage>
        <taxon>Bacteria</taxon>
        <taxon>Pseudomonadati</taxon>
        <taxon>Pseudomonadota</taxon>
        <taxon>Gammaproteobacteria</taxon>
        <taxon>Pseudomonadales</taxon>
        <taxon>Pseudomonadaceae</taxon>
        <taxon>Pseudomonas</taxon>
    </lineage>
</organism>
<dbReference type="AlphaFoldDB" id="A0A6G6J5U5"/>
<reference evidence="3 4" key="1">
    <citation type="submission" date="2020-02" db="EMBL/GenBank/DDBJ databases">
        <title>Integrative conjugative elements (ICEs) and plasmids drive adaptation of Pseudomonas nitroreducens strain HBP1 to wastewater environment.</title>
        <authorList>
            <person name="Sentchilo V."/>
            <person name="Carraro N."/>
            <person name="Bertelli C."/>
            <person name="van der Meer J.R."/>
        </authorList>
    </citation>
    <scope>NUCLEOTIDE SEQUENCE [LARGE SCALE GENOMIC DNA]</scope>
    <source>
        <strain evidence="3 4">HBP1</strain>
    </source>
</reference>
<feature type="region of interest" description="Disordered" evidence="1">
    <location>
        <begin position="670"/>
        <end position="707"/>
    </location>
</feature>
<protein>
    <submittedName>
        <fullName evidence="3">DUF3300 domain-containing protein</fullName>
    </submittedName>
</protein>
<evidence type="ECO:0000313" key="4">
    <source>
        <dbReference type="Proteomes" id="UP000501063"/>
    </source>
</evidence>
<feature type="compositionally biased region" description="Basic and acidic residues" evidence="1">
    <location>
        <begin position="694"/>
        <end position="705"/>
    </location>
</feature>